<evidence type="ECO:0000256" key="1">
    <source>
        <dbReference type="ARBA" id="ARBA00023002"/>
    </source>
</evidence>
<dbReference type="InterPro" id="IPR023210">
    <property type="entry name" value="NADP_OxRdtase_dom"/>
</dbReference>
<dbReference type="AlphaFoldDB" id="A0A0P0A2A2"/>
<dbReference type="PATRIC" id="fig|1397108.4.peg.3094"/>
<dbReference type="GO" id="GO:0005737">
    <property type="term" value="C:cytoplasm"/>
    <property type="evidence" value="ECO:0007669"/>
    <property type="project" value="TreeGrafter"/>
</dbReference>
<dbReference type="RefSeq" id="WP_062220353.1">
    <property type="nucleotide sequence ID" value="NZ_CP012023.1"/>
</dbReference>
<dbReference type="EMBL" id="CP012023">
    <property type="protein sequence ID" value="ALI56958.1"/>
    <property type="molecule type" value="Genomic_DNA"/>
</dbReference>
<sequence>MTLPKRKIGARDVTAIGFGAMSFAGFFGPADDDVSMQTMSDLIDTGIDFWDTANIYGMGRSERLIGQFFAANPHASKDVFLATKAGIIPGPPRAFNNSEDYLRAELDASLQRLNRDHVELYYIHRRDQNTPIETLAETMGKLIDEGLIGGWGLSEVSPTTIRRAHAITPVMAVQNEYSLWTRQPELGVLRTCAELGITFVPFSPLARGILSDVDLTPATFEAHDFRKHNPRFIAPNFDDNMPHIRAFRTLAASWGMTAAGLAMAWVLARGDHLIPIPGTRTGAHMRDWLPAMTTALTPAQLAQIDATLPAGWAFGDRYSDEQRPGVEYFA</sequence>
<evidence type="ECO:0000313" key="3">
    <source>
        <dbReference type="EMBL" id="ALI56958.1"/>
    </source>
</evidence>
<dbReference type="PANTHER" id="PTHR43625">
    <property type="entry name" value="AFLATOXIN B1 ALDEHYDE REDUCTASE"/>
    <property type="match status" value="1"/>
</dbReference>
<dbReference type="Proteomes" id="UP000064920">
    <property type="component" value="Chromosome"/>
</dbReference>
<proteinExistence type="predicted"/>
<dbReference type="InterPro" id="IPR036812">
    <property type="entry name" value="NAD(P)_OxRdtase_dom_sf"/>
</dbReference>
<dbReference type="SUPFAM" id="SSF51430">
    <property type="entry name" value="NAD(P)-linked oxidoreductase"/>
    <property type="match status" value="1"/>
</dbReference>
<evidence type="ECO:0000313" key="4">
    <source>
        <dbReference type="Proteomes" id="UP000064920"/>
    </source>
</evidence>
<reference evidence="3 4" key="1">
    <citation type="submission" date="2015-05" db="EMBL/GenBank/DDBJ databases">
        <authorList>
            <person name="Wang D.B."/>
            <person name="Wang M."/>
        </authorList>
    </citation>
    <scope>NUCLEOTIDE SEQUENCE [LARGE SCALE GENOMIC DNA]</scope>
    <source>
        <strain evidence="3 4">IMCC 12053</strain>
    </source>
</reference>
<dbReference type="OrthoDB" id="9803483at2"/>
<dbReference type="STRING" id="1397108.IMCC12053_3011"/>
<dbReference type="Gene3D" id="3.20.20.100">
    <property type="entry name" value="NADP-dependent oxidoreductase domain"/>
    <property type="match status" value="1"/>
</dbReference>
<dbReference type="GO" id="GO:0016491">
    <property type="term" value="F:oxidoreductase activity"/>
    <property type="evidence" value="ECO:0007669"/>
    <property type="project" value="UniProtKB-KW"/>
</dbReference>
<dbReference type="PANTHER" id="PTHR43625:SF40">
    <property type="entry name" value="ALDO-KETO REDUCTASE YAKC [NADP(+)]"/>
    <property type="match status" value="1"/>
</dbReference>
<dbReference type="KEGG" id="cmar:IMCC12053_3011"/>
<protein>
    <submittedName>
        <fullName evidence="3">Aldo-keto reductase</fullName>
    </submittedName>
</protein>
<dbReference type="InterPro" id="IPR050791">
    <property type="entry name" value="Aldo-Keto_reductase"/>
</dbReference>
<accession>A0A0P0A2A2</accession>
<keyword evidence="1" id="KW-0560">Oxidoreductase</keyword>
<keyword evidence="4" id="KW-1185">Reference proteome</keyword>
<evidence type="ECO:0000259" key="2">
    <source>
        <dbReference type="Pfam" id="PF00248"/>
    </source>
</evidence>
<gene>
    <name evidence="3" type="ORF">IMCC12053_3011</name>
</gene>
<organism evidence="3 4">
    <name type="scientific">Celeribacter marinus</name>
    <dbReference type="NCBI Taxonomy" id="1397108"/>
    <lineage>
        <taxon>Bacteria</taxon>
        <taxon>Pseudomonadati</taxon>
        <taxon>Pseudomonadota</taxon>
        <taxon>Alphaproteobacteria</taxon>
        <taxon>Rhodobacterales</taxon>
        <taxon>Roseobacteraceae</taxon>
        <taxon>Celeribacter</taxon>
    </lineage>
</organism>
<dbReference type="Pfam" id="PF00248">
    <property type="entry name" value="Aldo_ket_red"/>
    <property type="match status" value="1"/>
</dbReference>
<feature type="domain" description="NADP-dependent oxidoreductase" evidence="2">
    <location>
        <begin position="15"/>
        <end position="307"/>
    </location>
</feature>
<name>A0A0P0A2A2_9RHOB</name>